<dbReference type="AlphaFoldDB" id="A0A3G7TI64"/>
<dbReference type="InterPro" id="IPR035973">
    <property type="entry name" value="Cyt_c_oxidase_su3-like_sf"/>
</dbReference>
<keyword evidence="4 8" id="KW-1133">Transmembrane helix</keyword>
<evidence type="ECO:0000256" key="2">
    <source>
        <dbReference type="ARBA" id="ARBA00010581"/>
    </source>
</evidence>
<name>A0A3G7TI64_9PSED</name>
<dbReference type="PANTHER" id="PTHR11403">
    <property type="entry name" value="CYTOCHROME C OXIDASE SUBUNIT III"/>
    <property type="match status" value="1"/>
</dbReference>
<organism evidence="10 11">
    <name type="scientific">Pseudomonas chlororaphis</name>
    <dbReference type="NCBI Taxonomy" id="587753"/>
    <lineage>
        <taxon>Bacteria</taxon>
        <taxon>Pseudomonadati</taxon>
        <taxon>Pseudomonadota</taxon>
        <taxon>Gammaproteobacteria</taxon>
        <taxon>Pseudomonadales</taxon>
        <taxon>Pseudomonadaceae</taxon>
        <taxon>Pseudomonas</taxon>
    </lineage>
</organism>
<dbReference type="RefSeq" id="WP_124318756.1">
    <property type="nucleotide sequence ID" value="NZ_CP027753.1"/>
</dbReference>
<dbReference type="EC" id="1.9.3.1" evidence="10"/>
<feature type="domain" description="Heme-copper oxidase subunit III family profile" evidence="9">
    <location>
        <begin position="35"/>
        <end position="218"/>
    </location>
</feature>
<feature type="transmembrane region" description="Helical" evidence="8">
    <location>
        <begin position="194"/>
        <end position="213"/>
    </location>
</feature>
<accession>A0A3G7TI64</accession>
<evidence type="ECO:0000256" key="7">
    <source>
        <dbReference type="SAM" id="MobiDB-lite"/>
    </source>
</evidence>
<dbReference type="EMBL" id="CP027753">
    <property type="protein sequence ID" value="AZE46052.1"/>
    <property type="molecule type" value="Genomic_DNA"/>
</dbReference>
<keyword evidence="10" id="KW-0560">Oxidoreductase</keyword>
<dbReference type="PANTHER" id="PTHR11403:SF10">
    <property type="entry name" value="CYTOCHROME C OXIDASE"/>
    <property type="match status" value="1"/>
</dbReference>
<reference evidence="10 11" key="1">
    <citation type="submission" date="2018-03" db="EMBL/GenBank/DDBJ databases">
        <title>Diversity of phytobeneficial traits revealed by whole-genome analysis of worldwide-isolated phenazine-producing Pseudomonas spp.</title>
        <authorList>
            <person name="Biessy A."/>
            <person name="Novinscak A."/>
            <person name="Blom J."/>
            <person name="Leger G."/>
            <person name="Thomashow L.S."/>
            <person name="Cazorla F.M."/>
            <person name="Josic D."/>
            <person name="Filion M."/>
        </authorList>
    </citation>
    <scope>NUCLEOTIDE SEQUENCE [LARGE SCALE GENOMIC DNA]</scope>
    <source>
        <strain evidence="10 11">B25</strain>
    </source>
</reference>
<dbReference type="GO" id="GO:0019646">
    <property type="term" value="P:aerobic electron transport chain"/>
    <property type="evidence" value="ECO:0007669"/>
    <property type="project" value="InterPro"/>
</dbReference>
<evidence type="ECO:0000256" key="8">
    <source>
        <dbReference type="SAM" id="Phobius"/>
    </source>
</evidence>
<comment type="subcellular location">
    <subcellularLocation>
        <location evidence="6">Cell membrane</location>
        <topology evidence="6">Multi-pass membrane protein</topology>
    </subcellularLocation>
    <subcellularLocation>
        <location evidence="1">Membrane</location>
        <topology evidence="1">Multi-pass membrane protein</topology>
    </subcellularLocation>
</comment>
<feature type="transmembrane region" description="Helical" evidence="8">
    <location>
        <begin position="43"/>
        <end position="64"/>
    </location>
</feature>
<dbReference type="Proteomes" id="UP000268048">
    <property type="component" value="Chromosome"/>
</dbReference>
<evidence type="ECO:0000313" key="11">
    <source>
        <dbReference type="Proteomes" id="UP000268048"/>
    </source>
</evidence>
<dbReference type="InterPro" id="IPR024791">
    <property type="entry name" value="Cyt_c/ubiquinol_Oxase_su3"/>
</dbReference>
<dbReference type="GO" id="GO:0016491">
    <property type="term" value="F:oxidoreductase activity"/>
    <property type="evidence" value="ECO:0007669"/>
    <property type="project" value="UniProtKB-KW"/>
</dbReference>
<dbReference type="InterPro" id="IPR000298">
    <property type="entry name" value="Cyt_c_oxidase-like_su3"/>
</dbReference>
<dbReference type="Gene3D" id="1.20.120.80">
    <property type="entry name" value="Cytochrome c oxidase, subunit III, four-helix bundle"/>
    <property type="match status" value="1"/>
</dbReference>
<dbReference type="GO" id="GO:0005886">
    <property type="term" value="C:plasma membrane"/>
    <property type="evidence" value="ECO:0007669"/>
    <property type="project" value="UniProtKB-SubCell"/>
</dbReference>
<proteinExistence type="inferred from homology"/>
<feature type="transmembrane region" description="Helical" evidence="8">
    <location>
        <begin position="153"/>
        <end position="173"/>
    </location>
</feature>
<keyword evidence="5 8" id="KW-0472">Membrane</keyword>
<dbReference type="InterPro" id="IPR013833">
    <property type="entry name" value="Cyt_c_oxidase_su3_a-hlx"/>
</dbReference>
<comment type="similarity">
    <text evidence="2 6">Belongs to the cytochrome c oxidase subunit 3 family.</text>
</comment>
<dbReference type="GO" id="GO:0004129">
    <property type="term" value="F:cytochrome-c oxidase activity"/>
    <property type="evidence" value="ECO:0007669"/>
    <property type="project" value="InterPro"/>
</dbReference>
<sequence length="230" mass="25275">MNGPLLKNTDSAGAGGRWSQPPGSSRVPEGFDRAKAAKVGLRVFLVAVTSLFLLFLLAFIARSQMVDWQPLTEPLAPLASARQLWLNTILLVLGSISLQWARLAARRGALSRTRLGFTLGGVFAIAFIGGQLWVWKQFVDWGYFVSANPANSFFYLLTGVHGLHLLGGLVAWGRVGARFLRHVPLSQLAPSVELCAIYWHYLLGLWTVLFFLLTSTPETYQAIAAFCGLR</sequence>
<protein>
    <submittedName>
        <fullName evidence="10">Alternative cytochrome c oxidase polypeptide CoxO</fullName>
        <ecNumber evidence="10">1.9.3.1</ecNumber>
    </submittedName>
</protein>
<gene>
    <name evidence="10" type="ORF">C4K04_0348</name>
</gene>
<evidence type="ECO:0000256" key="4">
    <source>
        <dbReference type="ARBA" id="ARBA00022989"/>
    </source>
</evidence>
<evidence type="ECO:0000256" key="3">
    <source>
        <dbReference type="ARBA" id="ARBA00022692"/>
    </source>
</evidence>
<keyword evidence="3 6" id="KW-0812">Transmembrane</keyword>
<evidence type="ECO:0000256" key="1">
    <source>
        <dbReference type="ARBA" id="ARBA00004141"/>
    </source>
</evidence>
<evidence type="ECO:0000259" key="9">
    <source>
        <dbReference type="PROSITE" id="PS50253"/>
    </source>
</evidence>
<dbReference type="PROSITE" id="PS50253">
    <property type="entry name" value="COX3"/>
    <property type="match status" value="1"/>
</dbReference>
<feature type="region of interest" description="Disordered" evidence="7">
    <location>
        <begin position="1"/>
        <end position="29"/>
    </location>
</feature>
<evidence type="ECO:0000256" key="5">
    <source>
        <dbReference type="ARBA" id="ARBA00023136"/>
    </source>
</evidence>
<feature type="transmembrane region" description="Helical" evidence="8">
    <location>
        <begin position="84"/>
        <end position="103"/>
    </location>
</feature>
<dbReference type="SUPFAM" id="SSF81452">
    <property type="entry name" value="Cytochrome c oxidase subunit III-like"/>
    <property type="match status" value="1"/>
</dbReference>
<evidence type="ECO:0000256" key="6">
    <source>
        <dbReference type="RuleBase" id="RU003376"/>
    </source>
</evidence>
<feature type="transmembrane region" description="Helical" evidence="8">
    <location>
        <begin position="115"/>
        <end position="133"/>
    </location>
</feature>
<dbReference type="Pfam" id="PF00510">
    <property type="entry name" value="COX3"/>
    <property type="match status" value="1"/>
</dbReference>
<evidence type="ECO:0000313" key="10">
    <source>
        <dbReference type="EMBL" id="AZE46052.1"/>
    </source>
</evidence>